<comment type="caution">
    <text evidence="1">The sequence shown here is derived from an EMBL/GenBank/DDBJ whole genome shotgun (WGS) entry which is preliminary data.</text>
</comment>
<proteinExistence type="predicted"/>
<dbReference type="Proteomes" id="UP001420932">
    <property type="component" value="Unassembled WGS sequence"/>
</dbReference>
<dbReference type="EMBL" id="JBBNAF010000002">
    <property type="protein sequence ID" value="KAK9163123.1"/>
    <property type="molecule type" value="Genomic_DNA"/>
</dbReference>
<reference evidence="1 2" key="1">
    <citation type="submission" date="2024-01" db="EMBL/GenBank/DDBJ databases">
        <title>Genome assemblies of Stephania.</title>
        <authorList>
            <person name="Yang L."/>
        </authorList>
    </citation>
    <scope>NUCLEOTIDE SEQUENCE [LARGE SCALE GENOMIC DNA]</scope>
    <source>
        <strain evidence="1">YNDBR</strain>
        <tissue evidence="1">Leaf</tissue>
    </source>
</reference>
<gene>
    <name evidence="1" type="ORF">Syun_004025</name>
</gene>
<sequence length="124" mass="14050">MSNQNTQQALALPKKEVIQQHLPVPLLCYDFTLVTSPTFGIPLLVVKVTTLGMACSHSVTGGVYKVWEQIHCRMTDRRLLAIRASCRQVAACNLNRGWVFRLGNFNVLSRVEPWDLTADFKRHL</sequence>
<name>A0AAP0L285_9MAGN</name>
<evidence type="ECO:0000313" key="2">
    <source>
        <dbReference type="Proteomes" id="UP001420932"/>
    </source>
</evidence>
<dbReference type="AlphaFoldDB" id="A0AAP0L285"/>
<accession>A0AAP0L285</accession>
<protein>
    <submittedName>
        <fullName evidence="1">Uncharacterized protein</fullName>
    </submittedName>
</protein>
<evidence type="ECO:0000313" key="1">
    <source>
        <dbReference type="EMBL" id="KAK9163123.1"/>
    </source>
</evidence>
<dbReference type="AntiFam" id="ANF00029">
    <property type="entry name" value="Antisense to 16S rRNA"/>
</dbReference>
<keyword evidence="2" id="KW-1185">Reference proteome</keyword>
<organism evidence="1 2">
    <name type="scientific">Stephania yunnanensis</name>
    <dbReference type="NCBI Taxonomy" id="152371"/>
    <lineage>
        <taxon>Eukaryota</taxon>
        <taxon>Viridiplantae</taxon>
        <taxon>Streptophyta</taxon>
        <taxon>Embryophyta</taxon>
        <taxon>Tracheophyta</taxon>
        <taxon>Spermatophyta</taxon>
        <taxon>Magnoliopsida</taxon>
        <taxon>Ranunculales</taxon>
        <taxon>Menispermaceae</taxon>
        <taxon>Menispermoideae</taxon>
        <taxon>Cissampelideae</taxon>
        <taxon>Stephania</taxon>
    </lineage>
</organism>